<reference evidence="3" key="1">
    <citation type="journal article" date="2019" name="Int. J. Syst. Evol. Microbiol.">
        <title>The Global Catalogue of Microorganisms (GCM) 10K type strain sequencing project: providing services to taxonomists for standard genome sequencing and annotation.</title>
        <authorList>
            <consortium name="The Broad Institute Genomics Platform"/>
            <consortium name="The Broad Institute Genome Sequencing Center for Infectious Disease"/>
            <person name="Wu L."/>
            <person name="Ma J."/>
        </authorList>
    </citation>
    <scope>NUCLEOTIDE SEQUENCE [LARGE SCALE GENOMIC DNA]</scope>
    <source>
        <strain evidence="3">JCM 6833</strain>
    </source>
</reference>
<organism evidence="2 3">
    <name type="scientific">Actinomadura fulvescens</name>
    <dbReference type="NCBI Taxonomy" id="46160"/>
    <lineage>
        <taxon>Bacteria</taxon>
        <taxon>Bacillati</taxon>
        <taxon>Actinomycetota</taxon>
        <taxon>Actinomycetes</taxon>
        <taxon>Streptosporangiales</taxon>
        <taxon>Thermomonosporaceae</taxon>
        <taxon>Actinomadura</taxon>
    </lineage>
</organism>
<feature type="region of interest" description="Disordered" evidence="1">
    <location>
        <begin position="69"/>
        <end position="93"/>
    </location>
</feature>
<protein>
    <submittedName>
        <fullName evidence="2">Uncharacterized protein</fullName>
    </submittedName>
</protein>
<sequence>MDLSGFKQQGRNSLGSPVTFPISFAIMSPMFNFDRELASARTEIERIAGENEHALALWRERMYEQIEKLEKQERDRSDERDGAVEKESPEYEALQQQMSAGGLRWIDIFSSETNDPDARDVRAQLAPILAASRQAFELTERGVAINEALETAFSEHWE</sequence>
<evidence type="ECO:0000256" key="1">
    <source>
        <dbReference type="SAM" id="MobiDB-lite"/>
    </source>
</evidence>
<dbReference type="Proteomes" id="UP001501509">
    <property type="component" value="Unassembled WGS sequence"/>
</dbReference>
<gene>
    <name evidence="2" type="ORF">GCM10010411_23850</name>
</gene>
<dbReference type="EMBL" id="BAAATD010000002">
    <property type="protein sequence ID" value="GAA2590158.1"/>
    <property type="molecule type" value="Genomic_DNA"/>
</dbReference>
<evidence type="ECO:0000313" key="2">
    <source>
        <dbReference type="EMBL" id="GAA2590158.1"/>
    </source>
</evidence>
<comment type="caution">
    <text evidence="2">The sequence shown here is derived from an EMBL/GenBank/DDBJ whole genome shotgun (WGS) entry which is preliminary data.</text>
</comment>
<proteinExistence type="predicted"/>
<name>A0ABP6BYU7_9ACTN</name>
<keyword evidence="3" id="KW-1185">Reference proteome</keyword>
<accession>A0ABP6BYU7</accession>
<feature type="compositionally biased region" description="Basic and acidic residues" evidence="1">
    <location>
        <begin position="69"/>
        <end position="89"/>
    </location>
</feature>
<evidence type="ECO:0000313" key="3">
    <source>
        <dbReference type="Proteomes" id="UP001501509"/>
    </source>
</evidence>